<gene>
    <name evidence="3" type="ORF">AK812_SmicGene7918</name>
</gene>
<accession>A0A1Q9EMA1</accession>
<evidence type="ECO:0000256" key="1">
    <source>
        <dbReference type="SAM" id="MobiDB-lite"/>
    </source>
</evidence>
<dbReference type="InterPro" id="IPR001969">
    <property type="entry name" value="Aspartic_peptidase_AS"/>
</dbReference>
<dbReference type="PROSITE" id="PS00141">
    <property type="entry name" value="ASP_PROTEASE"/>
    <property type="match status" value="1"/>
</dbReference>
<dbReference type="GO" id="GO:0006508">
    <property type="term" value="P:proteolysis"/>
    <property type="evidence" value="ECO:0007669"/>
    <property type="project" value="InterPro"/>
</dbReference>
<feature type="domain" description="HNH nuclease" evidence="2">
    <location>
        <begin position="763"/>
        <end position="813"/>
    </location>
</feature>
<keyword evidence="3" id="KW-0255">Endonuclease</keyword>
<dbReference type="Pfam" id="PF01145">
    <property type="entry name" value="Band_7"/>
    <property type="match status" value="1"/>
</dbReference>
<evidence type="ECO:0000259" key="2">
    <source>
        <dbReference type="SMART" id="SM00507"/>
    </source>
</evidence>
<comment type="caution">
    <text evidence="3">The sequence shown here is derived from an EMBL/GenBank/DDBJ whole genome shotgun (WGS) entry which is preliminary data.</text>
</comment>
<dbReference type="GO" id="GO:0004519">
    <property type="term" value="F:endonuclease activity"/>
    <property type="evidence" value="ECO:0007669"/>
    <property type="project" value="UniProtKB-KW"/>
</dbReference>
<dbReference type="InterPro" id="IPR021109">
    <property type="entry name" value="Peptidase_aspartic_dom_sf"/>
</dbReference>
<dbReference type="Proteomes" id="UP000186817">
    <property type="component" value="Unassembled WGS sequence"/>
</dbReference>
<dbReference type="SUPFAM" id="SSF54060">
    <property type="entry name" value="His-Me finger endonucleases"/>
    <property type="match status" value="2"/>
</dbReference>
<dbReference type="Gene3D" id="2.40.70.10">
    <property type="entry name" value="Acid Proteases"/>
    <property type="match status" value="1"/>
</dbReference>
<sequence length="1212" mass="131003">MRRRRGVAVITALAALGAGSAWLTWQKNTPEASEGATQLSGRRQALSTATAGAASLTERAEAAEAETEQPLTYCGGGFCTSFSLGGRQFRGVVDTGSPFLLVSTCEDGRGASGRSCSSYCSAWGCTTAAKGRPSGLEDTDECFAAGTARVSWRKDSLELGGRPFGSITYGVMLEVESYGGNGGGAFLGLVRDRQARIRPTLVGQTDVRTLSIDLRAGQESLSFSQKAPQKGDGAMVPLVDLRGSGAAVRYYAAEVAALNVGGKPLEVEGPLVAVLDTGTTGLGLPSALFARYDAQRRERAEELGLKAGQAVEILLKAADGGVLPLSLRQGRQAPYESDRFDIVTAIPEPPGIAPDALALWTGDPVGAKRLALREGDLVAEAMEVRASQRGWVQADRPVSQGDRFLVRLVGRTAGRRLMDAAVGLAPRGSRLTAEESAAFPGELQSGDLVECLLSDDGSGRVLWRINGGKAVYSSQPFETARNVYPTVELGPGAGSVELLSAPAGNSFDEGLGRWARPPSEARARPTVLFLGLGFLLGRKLSIDTVANRSVASLEPNEFGLTKNVVSGSIAPHVLRGGLHILGPLRSFIVFPAAQGTLEFSMVSPDRQPVKTRTGADPQDPDSGGQPISISCAVQVQFVEETLQQVYLSFGSFEAARQRQLLLAGNVVSNTAQEYTPTDFWTKRDDIAARMLEKINGTLWRQAYVKAMQFEIMKVDFAKQFEDSITAVQDGPDAAMDGFWPGLLALGGSMDCKLLGGYRQVNIDSKLFYVHRLVAATFLGPPPASARWLVNHVDSNKSNNHVWNLQYVTASENLRHSWDTNESRRSNAGKLSKAVYWRVYGHELWSLAHSQAELVRMLGATPASVSRCYLGLATYFTGRGTRYELKAARSPPLSIEGELWQPAVCAGEDNQIPGLMVSSYGRILSSSPSHEYVSHGYQTTRGYFTVTKASRTFFVHRLVAGTFLGPPVGAKCLVNHRDANKGNNRVENLEYVTPSENRHHAIQQRVGRRPQAINSKAVQVRSKGACDKWLQYDSIKVSDRSCKWDFRFAREEPLPGEVAEQAKVVNEYEQQVQRVVQHISVMKSENEAAIANISAGADAKSKEIRAAARRDAFNLKQGMKAQKYSELQKKLELNGVQMSEYFKIKSVQGQSSSGKVVVGLPTVGQRSLEAWSFVSNISSKVHGWPEASRPLAPRRQRHSSFDAAAATVLDIPN</sequence>
<dbReference type="SUPFAM" id="SSF50630">
    <property type="entry name" value="Acid proteases"/>
    <property type="match status" value="1"/>
</dbReference>
<dbReference type="EMBL" id="LSRX01000114">
    <property type="protein sequence ID" value="OLQ08573.1"/>
    <property type="molecule type" value="Genomic_DNA"/>
</dbReference>
<reference evidence="3 4" key="1">
    <citation type="submission" date="2016-02" db="EMBL/GenBank/DDBJ databases">
        <title>Genome analysis of coral dinoflagellate symbionts highlights evolutionary adaptations to a symbiotic lifestyle.</title>
        <authorList>
            <person name="Aranda M."/>
            <person name="Li Y."/>
            <person name="Liew Y.J."/>
            <person name="Baumgarten S."/>
            <person name="Simakov O."/>
            <person name="Wilson M."/>
            <person name="Piel J."/>
            <person name="Ashoor H."/>
            <person name="Bougouffa S."/>
            <person name="Bajic V.B."/>
            <person name="Ryu T."/>
            <person name="Ravasi T."/>
            <person name="Bayer T."/>
            <person name="Micklem G."/>
            <person name="Kim H."/>
            <person name="Bhak J."/>
            <person name="Lajeunesse T.C."/>
            <person name="Voolstra C.R."/>
        </authorList>
    </citation>
    <scope>NUCLEOTIDE SEQUENCE [LARGE SCALE GENOMIC DNA]</scope>
    <source>
        <strain evidence="3 4">CCMP2467</strain>
    </source>
</reference>
<evidence type="ECO:0000313" key="3">
    <source>
        <dbReference type="EMBL" id="OLQ08573.1"/>
    </source>
</evidence>
<dbReference type="OrthoDB" id="422069at2759"/>
<name>A0A1Q9EMA1_SYMMI</name>
<dbReference type="InterPro" id="IPR003615">
    <property type="entry name" value="HNH_nuc"/>
</dbReference>
<dbReference type="Gene3D" id="3.90.75.20">
    <property type="match status" value="2"/>
</dbReference>
<dbReference type="InterPro" id="IPR044925">
    <property type="entry name" value="His-Me_finger_sf"/>
</dbReference>
<evidence type="ECO:0000313" key="4">
    <source>
        <dbReference type="Proteomes" id="UP000186817"/>
    </source>
</evidence>
<proteinExistence type="predicted"/>
<keyword evidence="4" id="KW-1185">Reference proteome</keyword>
<dbReference type="AlphaFoldDB" id="A0A1Q9EMA1"/>
<organism evidence="3 4">
    <name type="scientific">Symbiodinium microadriaticum</name>
    <name type="common">Dinoflagellate</name>
    <name type="synonym">Zooxanthella microadriatica</name>
    <dbReference type="NCBI Taxonomy" id="2951"/>
    <lineage>
        <taxon>Eukaryota</taxon>
        <taxon>Sar</taxon>
        <taxon>Alveolata</taxon>
        <taxon>Dinophyceae</taxon>
        <taxon>Suessiales</taxon>
        <taxon>Symbiodiniaceae</taxon>
        <taxon>Symbiodinium</taxon>
    </lineage>
</organism>
<dbReference type="InterPro" id="IPR001107">
    <property type="entry name" value="Band_7"/>
</dbReference>
<feature type="region of interest" description="Disordered" evidence="1">
    <location>
        <begin position="604"/>
        <end position="625"/>
    </location>
</feature>
<keyword evidence="3" id="KW-0378">Hydrolase</keyword>
<dbReference type="Pfam" id="PF13392">
    <property type="entry name" value="HNH_3"/>
    <property type="match status" value="2"/>
</dbReference>
<keyword evidence="3" id="KW-0540">Nuclease</keyword>
<dbReference type="SMART" id="SM00507">
    <property type="entry name" value="HNHc"/>
    <property type="match status" value="2"/>
</dbReference>
<protein>
    <submittedName>
        <fullName evidence="3">Putative HNH endonuclease</fullName>
    </submittedName>
</protein>
<dbReference type="GO" id="GO:0004190">
    <property type="term" value="F:aspartic-type endopeptidase activity"/>
    <property type="evidence" value="ECO:0007669"/>
    <property type="project" value="InterPro"/>
</dbReference>
<feature type="domain" description="HNH nuclease" evidence="2">
    <location>
        <begin position="948"/>
        <end position="997"/>
    </location>
</feature>